<dbReference type="InterPro" id="IPR007849">
    <property type="entry name" value="ATP10"/>
</dbReference>
<evidence type="ECO:0000313" key="3">
    <source>
        <dbReference type="Proteomes" id="UP001150569"/>
    </source>
</evidence>
<comment type="caution">
    <text evidence="2">The sequence shown here is derived from an EMBL/GenBank/DDBJ whole genome shotgun (WGS) entry which is preliminary data.</text>
</comment>
<feature type="region of interest" description="Disordered" evidence="1">
    <location>
        <begin position="181"/>
        <end position="202"/>
    </location>
</feature>
<dbReference type="GO" id="GO:0033615">
    <property type="term" value="P:mitochondrial proton-transporting ATP synthase complex assembly"/>
    <property type="evidence" value="ECO:0007669"/>
    <property type="project" value="TreeGrafter"/>
</dbReference>
<dbReference type="GO" id="GO:0005743">
    <property type="term" value="C:mitochondrial inner membrane"/>
    <property type="evidence" value="ECO:0007669"/>
    <property type="project" value="TreeGrafter"/>
</dbReference>
<dbReference type="EMBL" id="JANBPT010000465">
    <property type="protein sequence ID" value="KAJ1919708.1"/>
    <property type="molecule type" value="Genomic_DNA"/>
</dbReference>
<dbReference type="Proteomes" id="UP001150569">
    <property type="component" value="Unassembled WGS sequence"/>
</dbReference>
<dbReference type="PANTHER" id="PTHR28106">
    <property type="entry name" value="MITOCHONDRIAL ATPASE COMPLEX SUBUNIT ATP10"/>
    <property type="match status" value="1"/>
</dbReference>
<reference evidence="2" key="1">
    <citation type="submission" date="2022-07" db="EMBL/GenBank/DDBJ databases">
        <title>Phylogenomic reconstructions and comparative analyses of Kickxellomycotina fungi.</title>
        <authorList>
            <person name="Reynolds N.K."/>
            <person name="Stajich J.E."/>
            <person name="Barry K."/>
            <person name="Grigoriev I.V."/>
            <person name="Crous P."/>
            <person name="Smith M.E."/>
        </authorList>
    </citation>
    <scope>NUCLEOTIDE SEQUENCE</scope>
    <source>
        <strain evidence="2">RSA 861</strain>
    </source>
</reference>
<dbReference type="Pfam" id="PF05176">
    <property type="entry name" value="ATP-synt_10"/>
    <property type="match status" value="1"/>
</dbReference>
<sequence>MSKRAANQLRERILERLPYSHLDEPAKREVTRSLRDISQSLKDRLKNFQPGTPLGQTTAPTPAPSVGWLHRLGASLRSTWDQEATLERRKYLVRKFQRPHFQDMLDLKKYGDKLFPAPTQLIPADRALYMPNLEARNLLGKPAQLVELLRGRVSLVSFQFVKNAEEHVETYGKPFQAAFEGEVPTEEGRQAPLQQPPHGGRPEVQHVRINVVENWAKAAAVRPFLTSTLGQGLTDDEKRRFLCHFRPIDRIKDQLFIDNLAMGWVYLVDPDCKVRWYANGAARPEEINQLLRFTAGLARLPVPSPAVVAEGNAVKPPAPAKATAKTE</sequence>
<proteinExistence type="predicted"/>
<keyword evidence="3" id="KW-1185">Reference proteome</keyword>
<dbReference type="OrthoDB" id="17089at2759"/>
<accession>A0A9W8DV95</accession>
<dbReference type="AlphaFoldDB" id="A0A9W8DV95"/>
<gene>
    <name evidence="2" type="primary">ATP10_2</name>
    <name evidence="2" type="ORF">IWQ60_007184</name>
</gene>
<evidence type="ECO:0000256" key="1">
    <source>
        <dbReference type="SAM" id="MobiDB-lite"/>
    </source>
</evidence>
<name>A0A9W8DV95_9FUNG</name>
<organism evidence="2 3">
    <name type="scientific">Tieghemiomyces parasiticus</name>
    <dbReference type="NCBI Taxonomy" id="78921"/>
    <lineage>
        <taxon>Eukaryota</taxon>
        <taxon>Fungi</taxon>
        <taxon>Fungi incertae sedis</taxon>
        <taxon>Zoopagomycota</taxon>
        <taxon>Kickxellomycotina</taxon>
        <taxon>Dimargaritomycetes</taxon>
        <taxon>Dimargaritales</taxon>
        <taxon>Dimargaritaceae</taxon>
        <taxon>Tieghemiomyces</taxon>
    </lineage>
</organism>
<evidence type="ECO:0000313" key="2">
    <source>
        <dbReference type="EMBL" id="KAJ1919708.1"/>
    </source>
</evidence>
<dbReference type="PANTHER" id="PTHR28106:SF1">
    <property type="entry name" value="MITOCHONDRIAL ATPASE COMPLEX SUBUNIT ATP10"/>
    <property type="match status" value="1"/>
</dbReference>
<protein>
    <submittedName>
        <fullName evidence="2">Mitochondrial ATPase complex subunit atp10</fullName>
    </submittedName>
</protein>